<dbReference type="InterPro" id="IPR002104">
    <property type="entry name" value="Integrase_catalytic"/>
</dbReference>
<organism evidence="4 5">
    <name type="scientific">Pseudolysobacter antarcticus</name>
    <dbReference type="NCBI Taxonomy" id="2511995"/>
    <lineage>
        <taxon>Bacteria</taxon>
        <taxon>Pseudomonadati</taxon>
        <taxon>Pseudomonadota</taxon>
        <taxon>Gammaproteobacteria</taxon>
        <taxon>Lysobacterales</taxon>
        <taxon>Rhodanobacteraceae</taxon>
        <taxon>Pseudolysobacter</taxon>
    </lineage>
</organism>
<protein>
    <submittedName>
        <fullName evidence="4">Site-specific integrase</fullName>
    </submittedName>
</protein>
<dbReference type="Gene3D" id="1.10.443.10">
    <property type="entry name" value="Intergrase catalytic core"/>
    <property type="match status" value="1"/>
</dbReference>
<dbReference type="Pfam" id="PF00589">
    <property type="entry name" value="Phage_integrase"/>
    <property type="match status" value="1"/>
</dbReference>
<dbReference type="InterPro" id="IPR013762">
    <property type="entry name" value="Integrase-like_cat_sf"/>
</dbReference>
<dbReference type="SUPFAM" id="SSF56349">
    <property type="entry name" value="DNA breaking-rejoining enzymes"/>
    <property type="match status" value="1"/>
</dbReference>
<dbReference type="PANTHER" id="PTHR30349:SF94">
    <property type="entry name" value="INTEGRASE_RECOMBINASE HI_1414-RELATED"/>
    <property type="match status" value="1"/>
</dbReference>
<feature type="domain" description="Tyr recombinase" evidence="3">
    <location>
        <begin position="179"/>
        <end position="352"/>
    </location>
</feature>
<dbReference type="GO" id="GO:0006310">
    <property type="term" value="P:DNA recombination"/>
    <property type="evidence" value="ECO:0007669"/>
    <property type="project" value="UniProtKB-KW"/>
</dbReference>
<reference evidence="4 5" key="1">
    <citation type="submission" date="2019-01" db="EMBL/GenBank/DDBJ databases">
        <title>Pseudolysobacter antarctica gen. nov., sp. nov., isolated from Fildes Peninsula, Antarctica.</title>
        <authorList>
            <person name="Wei Z."/>
            <person name="Peng F."/>
        </authorList>
    </citation>
    <scope>NUCLEOTIDE SEQUENCE [LARGE SCALE GENOMIC DNA]</scope>
    <source>
        <strain evidence="4 5">AQ6-296</strain>
    </source>
</reference>
<dbReference type="PROSITE" id="PS51898">
    <property type="entry name" value="TYR_RECOMBINASE"/>
    <property type="match status" value="1"/>
</dbReference>
<dbReference type="RefSeq" id="WP_129831726.1">
    <property type="nucleotide sequence ID" value="NZ_CP035704.1"/>
</dbReference>
<dbReference type="InterPro" id="IPR050090">
    <property type="entry name" value="Tyrosine_recombinase_XerCD"/>
</dbReference>
<evidence type="ECO:0000259" key="3">
    <source>
        <dbReference type="PROSITE" id="PS51898"/>
    </source>
</evidence>
<accession>A0A411HGA6</accession>
<dbReference type="InterPro" id="IPR011010">
    <property type="entry name" value="DNA_brk_join_enz"/>
</dbReference>
<evidence type="ECO:0000313" key="5">
    <source>
        <dbReference type="Proteomes" id="UP000291562"/>
    </source>
</evidence>
<name>A0A411HGA6_9GAMM</name>
<dbReference type="PANTHER" id="PTHR30349">
    <property type="entry name" value="PHAGE INTEGRASE-RELATED"/>
    <property type="match status" value="1"/>
</dbReference>
<dbReference type="EMBL" id="CP035704">
    <property type="protein sequence ID" value="QBB69470.1"/>
    <property type="molecule type" value="Genomic_DNA"/>
</dbReference>
<keyword evidence="1" id="KW-0229">DNA integration</keyword>
<dbReference type="CDD" id="cd00796">
    <property type="entry name" value="INT_Rci_Hp1_C"/>
    <property type="match status" value="1"/>
</dbReference>
<dbReference type="OrthoDB" id="9057547at2"/>
<proteinExistence type="predicted"/>
<dbReference type="KEGG" id="xbc:ELE36_03250"/>
<dbReference type="GO" id="GO:0003677">
    <property type="term" value="F:DNA binding"/>
    <property type="evidence" value="ECO:0007669"/>
    <property type="project" value="InterPro"/>
</dbReference>
<sequence length="352" mass="40576">MASIIARRLKDGSKSYRATITIKRKGIVVHAESLSFRALELAKSWARQREVELKDRGGVNNIATGKNDKTDIASLIDRYITEFKSIQKWGRTKESHLGLLRRLVGHWDAAGLTTEQVVEHVRHRRIAGTGPATVNNDLIWLRTVLKTARSAWGVLANVQAIDDASHASRHLKLTSKSHQRERRPSGEEIAKLESWFDRNDGRRQIPMHELIRFAIHSARREDEICRLRWNDIDRQSMTTLIRGMKDPTRKLGNDISVKLSMQGLEIIDRQPRSGDERIFPYDSKSVSSAFTRACKILNIKDLRFHDLRHEATCRLFELGYQIHEVAQFTGHRSWATLKRYTHLRAADVRLRN</sequence>
<evidence type="ECO:0000256" key="2">
    <source>
        <dbReference type="ARBA" id="ARBA00023172"/>
    </source>
</evidence>
<keyword evidence="5" id="KW-1185">Reference proteome</keyword>
<dbReference type="AlphaFoldDB" id="A0A411HGA6"/>
<evidence type="ECO:0000313" key="4">
    <source>
        <dbReference type="EMBL" id="QBB69470.1"/>
    </source>
</evidence>
<gene>
    <name evidence="4" type="ORF">ELE36_03250</name>
</gene>
<dbReference type="Proteomes" id="UP000291562">
    <property type="component" value="Chromosome"/>
</dbReference>
<evidence type="ECO:0000256" key="1">
    <source>
        <dbReference type="ARBA" id="ARBA00022908"/>
    </source>
</evidence>
<keyword evidence="2" id="KW-0233">DNA recombination</keyword>
<dbReference type="GO" id="GO:0015074">
    <property type="term" value="P:DNA integration"/>
    <property type="evidence" value="ECO:0007669"/>
    <property type="project" value="UniProtKB-KW"/>
</dbReference>